<dbReference type="GO" id="GO:0009116">
    <property type="term" value="P:nucleoside metabolic process"/>
    <property type="evidence" value="ECO:0007669"/>
    <property type="project" value="InterPro"/>
</dbReference>
<dbReference type="AlphaFoldDB" id="A0AAD4KMS8"/>
<dbReference type="EMBL" id="JAJTJA010000007">
    <property type="protein sequence ID" value="KAH8696253.1"/>
    <property type="molecule type" value="Genomic_DNA"/>
</dbReference>
<dbReference type="PANTHER" id="PTHR46082:SF11">
    <property type="entry name" value="AAA+ ATPASE DOMAIN-CONTAINING PROTEIN-RELATED"/>
    <property type="match status" value="1"/>
</dbReference>
<dbReference type="PANTHER" id="PTHR46082">
    <property type="entry name" value="ATP/GTP-BINDING PROTEIN-RELATED"/>
    <property type="match status" value="1"/>
</dbReference>
<dbReference type="Gene3D" id="3.40.50.1580">
    <property type="entry name" value="Nucleoside phosphorylase domain"/>
    <property type="match status" value="1"/>
</dbReference>
<sequence>MLLEIELGTAIEVKMQEYPECFEIDRSPILDAELYTALQPLGGPFIMEDTHRLLNDVIGHCLRLAILKPYITEVFGLGKTIYKYIIAPLEELIIGSYAEADLDNVMVSRPTLELNPLASPGTFLTSTRGISRSLENDTIQGLSKLILEEQMDFQPNHLELHRENSYLGAINRLDSQHRSRILSDESSAPITNRHEEYTVGLIRALPIEMAACIAMLDEVHFEISTRSKDQNSYTLGRIGSHNVVIAGLHTGFTELLRQQELLWI</sequence>
<dbReference type="Proteomes" id="UP001201262">
    <property type="component" value="Unassembled WGS sequence"/>
</dbReference>
<dbReference type="GeneID" id="70250811"/>
<dbReference type="InterPro" id="IPR053137">
    <property type="entry name" value="NLR-like"/>
</dbReference>
<dbReference type="GO" id="GO:0003824">
    <property type="term" value="F:catalytic activity"/>
    <property type="evidence" value="ECO:0007669"/>
    <property type="project" value="InterPro"/>
</dbReference>
<evidence type="ECO:0000313" key="1">
    <source>
        <dbReference type="EMBL" id="KAH8696253.1"/>
    </source>
</evidence>
<name>A0AAD4KMS8_9EURO</name>
<accession>A0AAD4KMS8</accession>
<gene>
    <name evidence="1" type="ORF">BGW36DRAFT_428271</name>
</gene>
<protein>
    <submittedName>
        <fullName evidence="1">Uncharacterized protein</fullName>
    </submittedName>
</protein>
<evidence type="ECO:0000313" key="2">
    <source>
        <dbReference type="Proteomes" id="UP001201262"/>
    </source>
</evidence>
<organism evidence="1 2">
    <name type="scientific">Talaromyces proteolyticus</name>
    <dbReference type="NCBI Taxonomy" id="1131652"/>
    <lineage>
        <taxon>Eukaryota</taxon>
        <taxon>Fungi</taxon>
        <taxon>Dikarya</taxon>
        <taxon>Ascomycota</taxon>
        <taxon>Pezizomycotina</taxon>
        <taxon>Eurotiomycetes</taxon>
        <taxon>Eurotiomycetidae</taxon>
        <taxon>Eurotiales</taxon>
        <taxon>Trichocomaceae</taxon>
        <taxon>Talaromyces</taxon>
        <taxon>Talaromyces sect. Bacilispori</taxon>
    </lineage>
</organism>
<keyword evidence="2" id="KW-1185">Reference proteome</keyword>
<proteinExistence type="predicted"/>
<dbReference type="RefSeq" id="XP_046071191.1">
    <property type="nucleotide sequence ID" value="XM_046220524.1"/>
</dbReference>
<reference evidence="1" key="1">
    <citation type="submission" date="2021-12" db="EMBL/GenBank/DDBJ databases">
        <title>Convergent genome expansion in fungi linked to evolution of root-endophyte symbiosis.</title>
        <authorList>
            <consortium name="DOE Joint Genome Institute"/>
            <person name="Ke Y.-H."/>
            <person name="Bonito G."/>
            <person name="Liao H.-L."/>
            <person name="Looney B."/>
            <person name="Rojas-Flechas A."/>
            <person name="Nash J."/>
            <person name="Hameed K."/>
            <person name="Schadt C."/>
            <person name="Martin F."/>
            <person name="Crous P.W."/>
            <person name="Miettinen O."/>
            <person name="Magnuson J.K."/>
            <person name="Labbe J."/>
            <person name="Jacobson D."/>
            <person name="Doktycz M.J."/>
            <person name="Veneault-Fourrey C."/>
            <person name="Kuo A."/>
            <person name="Mondo S."/>
            <person name="Calhoun S."/>
            <person name="Riley R."/>
            <person name="Ohm R."/>
            <person name="LaButti K."/>
            <person name="Andreopoulos B."/>
            <person name="Pangilinan J."/>
            <person name="Nolan M."/>
            <person name="Tritt A."/>
            <person name="Clum A."/>
            <person name="Lipzen A."/>
            <person name="Daum C."/>
            <person name="Barry K."/>
            <person name="Grigoriev I.V."/>
            <person name="Vilgalys R."/>
        </authorList>
    </citation>
    <scope>NUCLEOTIDE SEQUENCE</scope>
    <source>
        <strain evidence="1">PMI_201</strain>
    </source>
</reference>
<comment type="caution">
    <text evidence="1">The sequence shown here is derived from an EMBL/GenBank/DDBJ whole genome shotgun (WGS) entry which is preliminary data.</text>
</comment>
<dbReference type="InterPro" id="IPR035994">
    <property type="entry name" value="Nucleoside_phosphorylase_sf"/>
</dbReference>